<dbReference type="OrthoDB" id="6398251at2"/>
<sequence>MVKINSSCNLLQGFNFNRNNQSCIMHVKSLTVGTVMLNPDFDVIDPTTGDTSAVVGVGSYLGWRQQKTSPLFMRFYASHTNTADLSSYVRHNMDNTSVSFEVEIFEYDPNAKQYFKAFHCDAQSMNGEILCDSRGKLAGFIEKEPSTLVQSPLKYPINFGFSPAPEEQLFITQTSNTIKVCNRWGVKSA</sequence>
<protein>
    <submittedName>
        <fullName evidence="1">NIL domain-containing protein</fullName>
    </submittedName>
</protein>
<proteinExistence type="predicted"/>
<evidence type="ECO:0000313" key="2">
    <source>
        <dbReference type="Proteomes" id="UP000029558"/>
    </source>
</evidence>
<dbReference type="Proteomes" id="UP000029558">
    <property type="component" value="Chromosome"/>
</dbReference>
<dbReference type="AlphaFoldDB" id="A0A1L6TEI1"/>
<organism evidence="1 2">
    <name type="scientific">Piscirickettsia salmonis</name>
    <dbReference type="NCBI Taxonomy" id="1238"/>
    <lineage>
        <taxon>Bacteria</taxon>
        <taxon>Pseudomonadati</taxon>
        <taxon>Pseudomonadota</taxon>
        <taxon>Gammaproteobacteria</taxon>
        <taxon>Thiotrichales</taxon>
        <taxon>Piscirickettsiaceae</taxon>
        <taxon>Piscirickettsia</taxon>
    </lineage>
</organism>
<gene>
    <name evidence="1" type="ORF">KU39_2703</name>
</gene>
<accession>A0A1L6TEI1</accession>
<reference evidence="1 2" key="1">
    <citation type="journal article" date="2014" name="Genome Announc.">
        <title>Comparative Genome Analysis of Two Isolates of the Fish Pathogen Piscirickettsia salmonis from Different Hosts Reveals Major Differences in Virulence-Associated Secretion Systems.</title>
        <authorList>
            <person name="Bohle H."/>
            <person name="Henriquez P."/>
            <person name="Grothusen H."/>
            <person name="Navas E."/>
            <person name="Sandoval A."/>
            <person name="Bustamante F."/>
            <person name="Bustos P."/>
            <person name="Mancilla M."/>
        </authorList>
    </citation>
    <scope>NUCLEOTIDE SEQUENCE [LARGE SCALE GENOMIC DNA]</scope>
    <source>
        <strain evidence="2">B1-32597</strain>
    </source>
</reference>
<name>A0A1L6TEI1_PISSA</name>
<dbReference type="RefSeq" id="WP_017377358.1">
    <property type="nucleotide sequence ID" value="NZ_LELB01000099.1"/>
</dbReference>
<dbReference type="EMBL" id="CP012508">
    <property type="protein sequence ID" value="ALB23879.1"/>
    <property type="molecule type" value="Genomic_DNA"/>
</dbReference>
<evidence type="ECO:0000313" key="1">
    <source>
        <dbReference type="EMBL" id="ALB23879.1"/>
    </source>
</evidence>